<keyword evidence="10 14" id="KW-1015">Disulfide bond</keyword>
<evidence type="ECO:0000256" key="2">
    <source>
        <dbReference type="ARBA" id="ARBA00010863"/>
    </source>
</evidence>
<gene>
    <name evidence="19" type="primary">LOC115361323</name>
</gene>
<dbReference type="GO" id="GO:0005886">
    <property type="term" value="C:plasma membrane"/>
    <property type="evidence" value="ECO:0007669"/>
    <property type="project" value="UniProtKB-SubCell"/>
</dbReference>
<evidence type="ECO:0000256" key="13">
    <source>
        <dbReference type="ARBA" id="ARBA00024183"/>
    </source>
</evidence>
<evidence type="ECO:0000313" key="19">
    <source>
        <dbReference type="Ensembl" id="ENSMMDP00005055633.1"/>
    </source>
</evidence>
<evidence type="ECO:0000256" key="15">
    <source>
        <dbReference type="SAM" id="MobiDB-lite"/>
    </source>
</evidence>
<evidence type="ECO:0000256" key="9">
    <source>
        <dbReference type="ARBA" id="ARBA00023136"/>
    </source>
</evidence>
<dbReference type="GO" id="GO:0035804">
    <property type="term" value="F:structural constituent of egg coat"/>
    <property type="evidence" value="ECO:0007669"/>
    <property type="project" value="TreeGrafter"/>
</dbReference>
<feature type="region of interest" description="Disordered" evidence="15">
    <location>
        <begin position="572"/>
        <end position="607"/>
    </location>
</feature>
<dbReference type="InterPro" id="IPR042235">
    <property type="entry name" value="ZP-C_dom"/>
</dbReference>
<feature type="compositionally biased region" description="Pro residues" evidence="15">
    <location>
        <begin position="389"/>
        <end position="409"/>
    </location>
</feature>
<keyword evidence="3" id="KW-1003">Cell membrane</keyword>
<dbReference type="InterPro" id="IPR000519">
    <property type="entry name" value="P_trefoil_dom"/>
</dbReference>
<dbReference type="Gene3D" id="2.60.40.4100">
    <property type="entry name" value="Zona pellucida, ZP-C domain"/>
    <property type="match status" value="1"/>
</dbReference>
<feature type="compositionally biased region" description="Low complexity" evidence="15">
    <location>
        <begin position="448"/>
        <end position="458"/>
    </location>
</feature>
<evidence type="ECO:0000256" key="7">
    <source>
        <dbReference type="ARBA" id="ARBA00022692"/>
    </source>
</evidence>
<evidence type="ECO:0000256" key="4">
    <source>
        <dbReference type="ARBA" id="ARBA00022525"/>
    </source>
</evidence>
<dbReference type="PANTHER" id="PTHR23343">
    <property type="entry name" value="ZONA PELLUCIDA SPERM-BINDING PROTEIN"/>
    <property type="match status" value="1"/>
</dbReference>
<evidence type="ECO:0000256" key="14">
    <source>
        <dbReference type="PROSITE-ProRule" id="PRU00779"/>
    </source>
</evidence>
<feature type="disulfide bond" evidence="14">
    <location>
        <begin position="932"/>
        <end position="958"/>
    </location>
</feature>
<dbReference type="PANTHER" id="PTHR23343:SF117">
    <property type="entry name" value="ZONA PELLUCIDA SPERM-BINDING PROTEIN 4-LIKE ISOFORM X1"/>
    <property type="match status" value="1"/>
</dbReference>
<feature type="domain" description="P-type" evidence="18">
    <location>
        <begin position="930"/>
        <end position="970"/>
    </location>
</feature>
<keyword evidence="5" id="KW-0272">Extracellular matrix</keyword>
<comment type="caution">
    <text evidence="14">Lacks conserved residue(s) required for the propagation of feature annotation.</text>
</comment>
<dbReference type="Proteomes" id="UP000472263">
    <property type="component" value="Chromosome 1"/>
</dbReference>
<dbReference type="Pfam" id="PF00100">
    <property type="entry name" value="Zona_pellucida"/>
    <property type="match status" value="1"/>
</dbReference>
<keyword evidence="8" id="KW-1133">Transmembrane helix</keyword>
<dbReference type="CDD" id="cd00111">
    <property type="entry name" value="Trefoil"/>
    <property type="match status" value="1"/>
</dbReference>
<dbReference type="InterPro" id="IPR051148">
    <property type="entry name" value="Zona_Pellucida_Domain_gp"/>
</dbReference>
<evidence type="ECO:0000256" key="5">
    <source>
        <dbReference type="ARBA" id="ARBA00022530"/>
    </source>
</evidence>
<organism evidence="19 20">
    <name type="scientific">Myripristis murdjan</name>
    <name type="common">pinecone soldierfish</name>
    <dbReference type="NCBI Taxonomy" id="586833"/>
    <lineage>
        <taxon>Eukaryota</taxon>
        <taxon>Metazoa</taxon>
        <taxon>Chordata</taxon>
        <taxon>Craniata</taxon>
        <taxon>Vertebrata</taxon>
        <taxon>Euteleostomi</taxon>
        <taxon>Actinopterygii</taxon>
        <taxon>Neopterygii</taxon>
        <taxon>Teleostei</taxon>
        <taxon>Neoteleostei</taxon>
        <taxon>Acanthomorphata</taxon>
        <taxon>Holocentriformes</taxon>
        <taxon>Holocentridae</taxon>
        <taxon>Myripristis</taxon>
    </lineage>
</organism>
<evidence type="ECO:0000256" key="3">
    <source>
        <dbReference type="ARBA" id="ARBA00022475"/>
    </source>
</evidence>
<evidence type="ECO:0000259" key="17">
    <source>
        <dbReference type="PROSITE" id="PS51034"/>
    </source>
</evidence>
<evidence type="ECO:0000256" key="1">
    <source>
        <dbReference type="ARBA" id="ARBA00004251"/>
    </source>
</evidence>
<keyword evidence="7" id="KW-0812">Transmembrane</keyword>
<reference evidence="19" key="3">
    <citation type="submission" date="2025-09" db="UniProtKB">
        <authorList>
            <consortium name="Ensembl"/>
        </authorList>
    </citation>
    <scope>IDENTIFICATION</scope>
</reference>
<feature type="domain" description="ZP" evidence="17">
    <location>
        <begin position="972"/>
        <end position="1237"/>
    </location>
</feature>
<evidence type="ECO:0000259" key="18">
    <source>
        <dbReference type="PROSITE" id="PS51448"/>
    </source>
</evidence>
<evidence type="ECO:0000313" key="20">
    <source>
        <dbReference type="Proteomes" id="UP000472263"/>
    </source>
</evidence>
<dbReference type="GeneID" id="115361323"/>
<dbReference type="Gene3D" id="4.10.110.10">
    <property type="entry name" value="Spasmolytic Protein, domain 1"/>
    <property type="match status" value="1"/>
</dbReference>
<keyword evidence="12" id="KW-0278">Fertilization</keyword>
<reference evidence="19" key="1">
    <citation type="submission" date="2019-06" db="EMBL/GenBank/DDBJ databases">
        <authorList>
            <consortium name="Wellcome Sanger Institute Data Sharing"/>
        </authorList>
    </citation>
    <scope>NUCLEOTIDE SEQUENCE [LARGE SCALE GENOMIC DNA]</scope>
</reference>
<keyword evidence="11" id="KW-0325">Glycoprotein</keyword>
<keyword evidence="9" id="KW-0472">Membrane</keyword>
<dbReference type="GO" id="GO:0032190">
    <property type="term" value="F:acrosin binding"/>
    <property type="evidence" value="ECO:0007669"/>
    <property type="project" value="TreeGrafter"/>
</dbReference>
<dbReference type="InterPro" id="IPR055355">
    <property type="entry name" value="ZP-C"/>
</dbReference>
<dbReference type="GO" id="GO:0035805">
    <property type="term" value="C:egg coat"/>
    <property type="evidence" value="ECO:0007669"/>
    <property type="project" value="UniProtKB-SubCell"/>
</dbReference>
<dbReference type="PROSITE" id="PS51034">
    <property type="entry name" value="ZP_2"/>
    <property type="match status" value="1"/>
</dbReference>
<feature type="disulfide bond" evidence="14">
    <location>
        <begin position="942"/>
        <end position="957"/>
    </location>
</feature>
<comment type="subcellular location">
    <subcellularLocation>
        <location evidence="1">Cell membrane</location>
        <topology evidence="1">Single-pass type I membrane protein</topology>
    </subcellularLocation>
    <subcellularLocation>
        <location evidence="13">Zona pellucida</location>
    </subcellularLocation>
</comment>
<dbReference type="InParanoid" id="A0A668ATZ1"/>
<dbReference type="InterPro" id="IPR017957">
    <property type="entry name" value="P_trefoil_CS"/>
</dbReference>
<evidence type="ECO:0000256" key="8">
    <source>
        <dbReference type="ARBA" id="ARBA00022989"/>
    </source>
</evidence>
<dbReference type="GO" id="GO:0060468">
    <property type="term" value="P:prevention of polyspermy"/>
    <property type="evidence" value="ECO:0007669"/>
    <property type="project" value="TreeGrafter"/>
</dbReference>
<dbReference type="SUPFAM" id="SSF57492">
    <property type="entry name" value="Trefoil"/>
    <property type="match status" value="1"/>
</dbReference>
<dbReference type="Pfam" id="PF23344">
    <property type="entry name" value="ZP-N"/>
    <property type="match status" value="1"/>
</dbReference>
<dbReference type="AlphaFoldDB" id="A0A668ATZ1"/>
<protein>
    <submittedName>
        <fullName evidence="19">Uncharacterized LOC115361323</fullName>
    </submittedName>
</protein>
<keyword evidence="4" id="KW-0964">Secreted</keyword>
<feature type="region of interest" description="Disordered" evidence="15">
    <location>
        <begin position="677"/>
        <end position="711"/>
    </location>
</feature>
<feature type="compositionally biased region" description="Pro residues" evidence="15">
    <location>
        <begin position="576"/>
        <end position="594"/>
    </location>
</feature>
<sequence length="1237" mass="134953">MMCCMQRTGISLILCVVIVAWNTLHVCNSVRVGKFKGQSEFASHQGKASTEWERVKPKNYTSAEQALLNPGGRIITKAAPLDKSDRLAPQAHLVYPAAFPGEPLTHFSPPKLGETNVNLAQKAIDTSWIFGNVNAHQRPPAPDSEAGYQADFTGFQGVQGKVLGPSFDASPHFSEWLALRPLVQCDGHIMTLTASGLGSTNLLVDREGASPISLFQLPADCGYSVRMSWRDLVMMAPYDGCYITQENGSYVLPMLWWGNPLKLLCPVQVLTPTPSPSHTALSVLCSSYGIAVQIHGKKDDMPILAVVNGEWVLFISPDCAHHVDSHPGGFMVFIPFSAPCVAVEDGLHVLLLLDGKGYTLSCPVDSSLSPYSPSSPSSPPVSPSDPQYPYFPDPLIPRPTSPPPSPQPPTQEHLHYHYPGRQYPQLPQAYPPGPQHAKPSRPTPGSPPGSQFQQSQQSLYPMGPGQLPYSPGDHSNYPFFPYQPSEADQVGSDPNLTPGHDSPPHQLPKLPVGPPQHPSGMHFPYEPFYYPQETTTAVPSTAPPQKLPIAPYHHQFDYVPYVPSPFVAPVTQGPAPALPSPPPPPPPPPPPEAPKQPQHPDVLLYPPGSYNPYDPYGSVSYPQQVVPTAHPQGHRATCPPGAHTFCSYNPYPNYYYPHYHPPYPPHHHPYYPHMPLYSSPATPTDQPTSSTTSTTTSAAPTSSQPTPLSPTIQCQKGRMVALLPSAHPDSVHVRAEKRTWLLLSSVSPLCGYMLRPALGSGVIFQSPLPACHSQQRTPTTTSLTLRFLDLSMMKHRTVELQCPYQQPPFTPALVDPSKTKGHLKTSVVPKPKIFCSPRHMSVELPPGPISGIIVKDFKGNQMKLQDAPKHCRYSASTGKGGQIIVDLPLSSDCHMSIQGRVHLINIVYMTANGRGEAQLSCPVSITAPGKECNLPSEQRLPCGPGSLSQPQCLSLGCCFSKHPPACYYAMDECTIDRHFVFLVPASLMDPPLSPALLVAAGDVTCRPQKVTSDYALFKIPLDGCGTRRIEVGRTVIYMVEILNMVQSITLNYGTITRDAPVRLLVECRYLPGSVVSVSYMVKSPSLGPAIHAQGVMGVQLRIAKDAQYSSYYPQYHQPLQMLLGKPLYLEVRLLNSPDPNLVLLVHYCVAYPRSGHAVWVLLYNGCPNPLDPASQQTVLAPPPPPTPRSQTRRFTITTFQFLPDGKYPDADEEIYFMCSTEVCSPLDGPCVEGCFGQ</sequence>
<comment type="similarity">
    <text evidence="2">Belongs to the ZP domain family. ZPB subfamily.</text>
</comment>
<evidence type="ECO:0000256" key="12">
    <source>
        <dbReference type="ARBA" id="ARBA00023279"/>
    </source>
</evidence>
<feature type="region of interest" description="Disordered" evidence="15">
    <location>
        <begin position="369"/>
        <end position="517"/>
    </location>
</feature>
<dbReference type="InterPro" id="IPR055356">
    <property type="entry name" value="ZP-N"/>
</dbReference>
<reference evidence="19" key="2">
    <citation type="submission" date="2025-08" db="UniProtKB">
        <authorList>
            <consortium name="Ensembl"/>
        </authorList>
    </citation>
    <scope>IDENTIFICATION</scope>
</reference>
<keyword evidence="6" id="KW-0165">Cleavage on pair of basic residues</keyword>
<evidence type="ECO:0000256" key="6">
    <source>
        <dbReference type="ARBA" id="ARBA00022685"/>
    </source>
</evidence>
<evidence type="ECO:0000256" key="16">
    <source>
        <dbReference type="SAM" id="SignalP"/>
    </source>
</evidence>
<feature type="signal peptide" evidence="16">
    <location>
        <begin position="1"/>
        <end position="29"/>
    </location>
</feature>
<dbReference type="OrthoDB" id="9907024at2759"/>
<dbReference type="SMART" id="SM00241">
    <property type="entry name" value="ZP"/>
    <property type="match status" value="1"/>
</dbReference>
<dbReference type="RefSeq" id="XP_029910603.1">
    <property type="nucleotide sequence ID" value="XM_030054743.1"/>
</dbReference>
<feature type="compositionally biased region" description="Low complexity" evidence="15">
    <location>
        <begin position="678"/>
        <end position="711"/>
    </location>
</feature>
<dbReference type="Pfam" id="PF00088">
    <property type="entry name" value="Trefoil"/>
    <property type="match status" value="1"/>
</dbReference>
<dbReference type="InterPro" id="IPR001507">
    <property type="entry name" value="ZP_dom"/>
</dbReference>
<dbReference type="InterPro" id="IPR044913">
    <property type="entry name" value="P_trefoil_dom_sf"/>
</dbReference>
<dbReference type="Ensembl" id="ENSMMDT00005056694.1">
    <property type="protein sequence ID" value="ENSMMDP00005055633.1"/>
    <property type="gene ID" value="ENSMMDG00005024892.1"/>
</dbReference>
<dbReference type="PROSITE" id="PS00025">
    <property type="entry name" value="P_TREFOIL_1"/>
    <property type="match status" value="1"/>
</dbReference>
<keyword evidence="20" id="KW-1185">Reference proteome</keyword>
<dbReference type="GO" id="GO:0007339">
    <property type="term" value="P:binding of sperm to zona pellucida"/>
    <property type="evidence" value="ECO:0007669"/>
    <property type="project" value="TreeGrafter"/>
</dbReference>
<name>A0A668ATZ1_9TELE</name>
<accession>A0A668ATZ1</accession>
<dbReference type="GeneTree" id="ENSGT00940000163253"/>
<dbReference type="PROSITE" id="PS51448">
    <property type="entry name" value="P_TREFOIL_2"/>
    <property type="match status" value="1"/>
</dbReference>
<evidence type="ECO:0000256" key="10">
    <source>
        <dbReference type="ARBA" id="ARBA00023157"/>
    </source>
</evidence>
<dbReference type="Gene3D" id="2.60.40.3210">
    <property type="entry name" value="Zona pellucida, ZP-N domain"/>
    <property type="match status" value="1"/>
</dbReference>
<feature type="chain" id="PRO_5025577406" evidence="16">
    <location>
        <begin position="30"/>
        <end position="1237"/>
    </location>
</feature>
<proteinExistence type="inferred from homology"/>
<keyword evidence="16" id="KW-0732">Signal</keyword>
<evidence type="ECO:0000256" key="11">
    <source>
        <dbReference type="ARBA" id="ARBA00023180"/>
    </source>
</evidence>